<protein>
    <submittedName>
        <fullName evidence="1">Immediate-early protein 2</fullName>
    </submittedName>
</protein>
<proteinExistence type="predicted"/>
<accession>A0A0U4CQF0</accession>
<gene>
    <name evidence="1" type="ORF">AERYTH_09105</name>
</gene>
<dbReference type="InterPro" id="IPR023393">
    <property type="entry name" value="START-like_dom_sf"/>
</dbReference>
<dbReference type="Pfam" id="PF10604">
    <property type="entry name" value="Polyketide_cyc2"/>
    <property type="match status" value="1"/>
</dbReference>
<dbReference type="Proteomes" id="UP000067689">
    <property type="component" value="Chromosome"/>
</dbReference>
<dbReference type="EMBL" id="CP011502">
    <property type="protein sequence ID" value="ALX04844.1"/>
    <property type="molecule type" value="Genomic_DNA"/>
</dbReference>
<name>A0A0U4CQF0_9ACTN</name>
<dbReference type="PATRIC" id="fig|2041.4.peg.1904"/>
<dbReference type="Gene3D" id="3.30.530.20">
    <property type="match status" value="1"/>
</dbReference>
<dbReference type="KEGG" id="aer:AERYTH_09105"/>
<organism evidence="1 2">
    <name type="scientific">Aeromicrobium erythreum</name>
    <dbReference type="NCBI Taxonomy" id="2041"/>
    <lineage>
        <taxon>Bacteria</taxon>
        <taxon>Bacillati</taxon>
        <taxon>Actinomycetota</taxon>
        <taxon>Actinomycetes</taxon>
        <taxon>Propionibacteriales</taxon>
        <taxon>Nocardioidaceae</taxon>
        <taxon>Aeromicrobium</taxon>
    </lineage>
</organism>
<dbReference type="AlphaFoldDB" id="A0A0U4CQF0"/>
<reference evidence="1 2" key="1">
    <citation type="journal article" date="1991" name="Int. J. Syst. Bacteriol.">
        <title>Description of the erythromycin-producing bacterium Arthrobacter sp. strain NRRL B-3381 as Aeromicrobium erythreum gen. nov., sp. nov.</title>
        <authorList>
            <person name="Miller E.S."/>
            <person name="Woese C.R."/>
            <person name="Brenner S."/>
        </authorList>
    </citation>
    <scope>NUCLEOTIDE SEQUENCE [LARGE SCALE GENOMIC DNA]</scope>
    <source>
        <strain evidence="1 2">AR18</strain>
    </source>
</reference>
<evidence type="ECO:0000313" key="1">
    <source>
        <dbReference type="EMBL" id="ALX04844.1"/>
    </source>
</evidence>
<evidence type="ECO:0000313" key="2">
    <source>
        <dbReference type="Proteomes" id="UP000067689"/>
    </source>
</evidence>
<dbReference type="InterPro" id="IPR019587">
    <property type="entry name" value="Polyketide_cyclase/dehydratase"/>
</dbReference>
<dbReference type="SUPFAM" id="SSF55961">
    <property type="entry name" value="Bet v1-like"/>
    <property type="match status" value="1"/>
</dbReference>
<keyword evidence="2" id="KW-1185">Reference proteome</keyword>
<dbReference type="STRING" id="2041.AERYTH_09105"/>
<sequence length="121" mass="13687">MEPAEVFARLTDWERHGEAVPLTRIRRTESGFVARTGVGPLGFDDVMDVVAWDPPRSCRIEKRGRVVKGWAEVHVEPTPHGSRVVWREVAHTVGVPRFAARLEEAAGRRLFGRVVDHLLRT</sequence>